<sequence>MSQCFALLRCERPGSPPCHLLALDRQKIPLFAVDLARPGQGGVVKHMGSRPAPGQGVESGLYLINLRAGEIKNDRQRSDRLPGWWLWFVRVHEARFPVGRLLMALHRSSARRR</sequence>
<dbReference type="EMBL" id="OGUS01000115">
    <property type="protein sequence ID" value="SPC12370.1"/>
    <property type="molecule type" value="Genomic_DNA"/>
</dbReference>
<protein>
    <submittedName>
        <fullName evidence="1">Uncharacterized protein</fullName>
    </submittedName>
</protein>
<name>A0A375FYK5_9BURK</name>
<accession>A0A375FYK5</accession>
<proteinExistence type="predicted"/>
<gene>
    <name evidence="1" type="ORF">CO2235_150025</name>
</gene>
<comment type="caution">
    <text evidence="1">The sequence shown here is derived from an EMBL/GenBank/DDBJ whole genome shotgun (WGS) entry which is preliminary data.</text>
</comment>
<dbReference type="AlphaFoldDB" id="A0A375FYK5"/>
<organism evidence="1">
    <name type="scientific">Cupriavidus oxalaticus</name>
    <dbReference type="NCBI Taxonomy" id="96344"/>
    <lineage>
        <taxon>Bacteria</taxon>
        <taxon>Pseudomonadati</taxon>
        <taxon>Pseudomonadota</taxon>
        <taxon>Betaproteobacteria</taxon>
        <taxon>Burkholderiales</taxon>
        <taxon>Burkholderiaceae</taxon>
        <taxon>Cupriavidus</taxon>
    </lineage>
</organism>
<dbReference type="Proteomes" id="UP000256862">
    <property type="component" value="Chromosome CO2235"/>
</dbReference>
<reference evidence="1" key="1">
    <citation type="submission" date="2018-01" db="EMBL/GenBank/DDBJ databases">
        <authorList>
            <person name="Clerissi C."/>
        </authorList>
    </citation>
    <scope>NUCLEOTIDE SEQUENCE</scope>
    <source>
        <strain evidence="1">Cupriavidus oxalaticus LMG 2235</strain>
    </source>
</reference>
<evidence type="ECO:0000313" key="1">
    <source>
        <dbReference type="EMBL" id="SPC12370.1"/>
    </source>
</evidence>